<evidence type="ECO:0000313" key="1">
    <source>
        <dbReference type="EMBL" id="MCA9755606.1"/>
    </source>
</evidence>
<accession>A0A956NAW1</accession>
<dbReference type="EMBL" id="JAGQHS010000027">
    <property type="protein sequence ID" value="MCA9755606.1"/>
    <property type="molecule type" value="Genomic_DNA"/>
</dbReference>
<dbReference type="SUPFAM" id="SSF49464">
    <property type="entry name" value="Carboxypeptidase regulatory domain-like"/>
    <property type="match status" value="1"/>
</dbReference>
<gene>
    <name evidence="1" type="ORF">KDA27_07375</name>
</gene>
<name>A0A956NAW1_UNCEI</name>
<organism evidence="1 2">
    <name type="scientific">Eiseniibacteriota bacterium</name>
    <dbReference type="NCBI Taxonomy" id="2212470"/>
    <lineage>
        <taxon>Bacteria</taxon>
        <taxon>Candidatus Eiseniibacteriota</taxon>
    </lineage>
</organism>
<comment type="caution">
    <text evidence="1">The sequence shown here is derived from an EMBL/GenBank/DDBJ whole genome shotgun (WGS) entry which is preliminary data.</text>
</comment>
<dbReference type="NCBIfam" id="TIGR04183">
    <property type="entry name" value="Por_Secre_tail"/>
    <property type="match status" value="1"/>
</dbReference>
<dbReference type="Proteomes" id="UP000739538">
    <property type="component" value="Unassembled WGS sequence"/>
</dbReference>
<reference evidence="1" key="2">
    <citation type="journal article" date="2021" name="Microbiome">
        <title>Successional dynamics and alternative stable states in a saline activated sludge microbial community over 9 years.</title>
        <authorList>
            <person name="Wang Y."/>
            <person name="Ye J."/>
            <person name="Ju F."/>
            <person name="Liu L."/>
            <person name="Boyd J.A."/>
            <person name="Deng Y."/>
            <person name="Parks D.H."/>
            <person name="Jiang X."/>
            <person name="Yin X."/>
            <person name="Woodcroft B.J."/>
            <person name="Tyson G.W."/>
            <person name="Hugenholtz P."/>
            <person name="Polz M.F."/>
            <person name="Zhang T."/>
        </authorList>
    </citation>
    <scope>NUCLEOTIDE SEQUENCE</scope>
    <source>
        <strain evidence="1">HKST-UBA02</strain>
    </source>
</reference>
<dbReference type="InterPro" id="IPR008969">
    <property type="entry name" value="CarboxyPept-like_regulatory"/>
</dbReference>
<reference evidence="1" key="1">
    <citation type="submission" date="2020-04" db="EMBL/GenBank/DDBJ databases">
        <authorList>
            <person name="Zhang T."/>
        </authorList>
    </citation>
    <scope>NUCLEOTIDE SEQUENCE</scope>
    <source>
        <strain evidence="1">HKST-UBA02</strain>
    </source>
</reference>
<proteinExistence type="predicted"/>
<protein>
    <submittedName>
        <fullName evidence="1">T9SS type A sorting domain-containing protein</fullName>
    </submittedName>
</protein>
<dbReference type="AlphaFoldDB" id="A0A956NAW1"/>
<dbReference type="Gene3D" id="1.10.1130.10">
    <property type="entry name" value="Flavocytochrome C3, Chain A"/>
    <property type="match status" value="1"/>
</dbReference>
<sequence length="633" mass="67698">MAIAALCVAGTAWSQVSGFVREAGTAVPIEGALVTLQATDVRVVTAADGSFDLAGAVGSGIKIVAAHQGHYNRSIVVTTPSSGVEIALDPVPQADNLGYDFVSPSTCGVCHPDQYSQWLDSPMQKAGTNTWVYDIYDGSGTPGGGGGFVYTRDSRFAAENPASECASCHQPEPWIAEPFIPLVGEQPPPAEVLHGISCEVCHKIANIDESKPNFPGIFPGVTTLTRPEGSDQVQYGVLGDTDYSLPGLMRPSYQPQLVAHVCAACHQDKNDPDGDHDFEEANGIISEPTYLEWLDSPYGDPGSSLYTTCVDCHMPPYGATRICALPDGVDRDPETIRHHRIEGTTAEYLENSVELDLDCVRGVSTVDVQVRISNTGVGHHVPTGVTVRNMILRVEAMRESDGTSLPLISGPTVHALGGVGDPALGYFAGEPGKLFAKVNRDSVSGASPTFFTEATEIVFDTRIPALAADTSDFVFATFSPDEPIRIRARLVYRRAWRAVVDAKGWTEDGHGNPLEDISPPYYGHLMEEAEWLDDPSGVGDSSMLPSGLAVSVRPNPMRGPGSTVRLAVPEGGSARVALYDATGRHVLELLEDEFRPGVHEFAWPETPELPGGTYLVQLRSGTETSFTRVIVLP</sequence>
<dbReference type="SUPFAM" id="SSF48695">
    <property type="entry name" value="Multiheme cytochromes"/>
    <property type="match status" value="1"/>
</dbReference>
<evidence type="ECO:0000313" key="2">
    <source>
        <dbReference type="Proteomes" id="UP000739538"/>
    </source>
</evidence>
<dbReference type="InterPro" id="IPR036280">
    <property type="entry name" value="Multihaem_cyt_sf"/>
</dbReference>
<dbReference type="InterPro" id="IPR026444">
    <property type="entry name" value="Secre_tail"/>
</dbReference>
<dbReference type="Gene3D" id="2.60.40.1120">
    <property type="entry name" value="Carboxypeptidase-like, regulatory domain"/>
    <property type="match status" value="1"/>
</dbReference>